<evidence type="ECO:0000313" key="3">
    <source>
        <dbReference type="Proteomes" id="UP000050509"/>
    </source>
</evidence>
<dbReference type="AlphaFoldDB" id="A0A0P9CUY5"/>
<keyword evidence="1" id="KW-0472">Membrane</keyword>
<protein>
    <recommendedName>
        <fullName evidence="4">DUF1146 domain-containing protein</fullName>
    </recommendedName>
</protein>
<evidence type="ECO:0000313" key="2">
    <source>
        <dbReference type="EMBL" id="KPV49460.1"/>
    </source>
</evidence>
<reference evidence="2 3" key="1">
    <citation type="submission" date="2015-09" db="EMBL/GenBank/DDBJ databases">
        <title>Draft genome sequence of Kouleothrix aurantiaca JCM 19913.</title>
        <authorList>
            <person name="Hemp J."/>
        </authorList>
    </citation>
    <scope>NUCLEOTIDE SEQUENCE [LARGE SCALE GENOMIC DNA]</scope>
    <source>
        <strain evidence="2 3">COM-B</strain>
    </source>
</reference>
<feature type="transmembrane region" description="Helical" evidence="1">
    <location>
        <begin position="46"/>
        <end position="73"/>
    </location>
</feature>
<keyword evidence="1" id="KW-1133">Transmembrane helix</keyword>
<keyword evidence="1" id="KW-0812">Transmembrane</keyword>
<dbReference type="EMBL" id="LJCR01001956">
    <property type="protein sequence ID" value="KPV49460.1"/>
    <property type="molecule type" value="Genomic_DNA"/>
</dbReference>
<organism evidence="2 3">
    <name type="scientific">Kouleothrix aurantiaca</name>
    <dbReference type="NCBI Taxonomy" id="186479"/>
    <lineage>
        <taxon>Bacteria</taxon>
        <taxon>Bacillati</taxon>
        <taxon>Chloroflexota</taxon>
        <taxon>Chloroflexia</taxon>
        <taxon>Chloroflexales</taxon>
        <taxon>Roseiflexineae</taxon>
        <taxon>Roseiflexaceae</taxon>
        <taxon>Kouleothrix</taxon>
    </lineage>
</organism>
<comment type="caution">
    <text evidence="2">The sequence shown here is derived from an EMBL/GenBank/DDBJ whole genome shotgun (WGS) entry which is preliminary data.</text>
</comment>
<gene>
    <name evidence="2" type="ORF">SE17_32510</name>
</gene>
<dbReference type="Proteomes" id="UP000050509">
    <property type="component" value="Unassembled WGS sequence"/>
</dbReference>
<name>A0A0P9CUY5_9CHLR</name>
<proteinExistence type="predicted"/>
<keyword evidence="3" id="KW-1185">Reference proteome</keyword>
<sequence>MNAAILLPLLMILICTATLYGCYVAFDRLQTRIEQAHGRARWLPILLAAGIGLVALLTFWCCFTFSVGLMQALGLNL</sequence>
<evidence type="ECO:0008006" key="4">
    <source>
        <dbReference type="Google" id="ProtNLM"/>
    </source>
</evidence>
<evidence type="ECO:0000256" key="1">
    <source>
        <dbReference type="SAM" id="Phobius"/>
    </source>
</evidence>
<accession>A0A0P9CUY5</accession>
<feature type="transmembrane region" description="Helical" evidence="1">
    <location>
        <begin position="6"/>
        <end position="26"/>
    </location>
</feature>